<dbReference type="Proteomes" id="UP000635477">
    <property type="component" value="Unassembled WGS sequence"/>
</dbReference>
<evidence type="ECO:0000256" key="1">
    <source>
        <dbReference type="SAM" id="MobiDB-lite"/>
    </source>
</evidence>
<name>A0A8H4UMU1_9HYPO</name>
<accession>A0A8H4UMU1</accession>
<dbReference type="OrthoDB" id="5424209at2759"/>
<protein>
    <recommendedName>
        <fullName evidence="4">Serine protease</fullName>
    </recommendedName>
</protein>
<organism evidence="2 3">
    <name type="scientific">Fusarium zealandicum</name>
    <dbReference type="NCBI Taxonomy" id="1053134"/>
    <lineage>
        <taxon>Eukaryota</taxon>
        <taxon>Fungi</taxon>
        <taxon>Dikarya</taxon>
        <taxon>Ascomycota</taxon>
        <taxon>Pezizomycotina</taxon>
        <taxon>Sordariomycetes</taxon>
        <taxon>Hypocreomycetidae</taxon>
        <taxon>Hypocreales</taxon>
        <taxon>Nectriaceae</taxon>
        <taxon>Fusarium</taxon>
        <taxon>Fusarium staphyleae species complex</taxon>
    </lineage>
</organism>
<evidence type="ECO:0008006" key="4">
    <source>
        <dbReference type="Google" id="ProtNLM"/>
    </source>
</evidence>
<dbReference type="AlphaFoldDB" id="A0A8H4UMU1"/>
<dbReference type="EMBL" id="JABEYC010000260">
    <property type="protein sequence ID" value="KAF4980042.1"/>
    <property type="molecule type" value="Genomic_DNA"/>
</dbReference>
<sequence>MASEHLPIRSATDRREKSSSSEAEPLVPVLSARYRASWPDLRPLPLEESRSVIIPPTLRDCAVDLRIGTKEILTRRQLWDDDETDTELLMRQEPNDPETAIPTLVIVTPWSPCARAKWRGAVQEIAAFGAETVRNSGDTLTSLHVEMIAPELYFPVYYAPVRNEPVIFRSWDQTRAFVRQRLESFDATKGRMTAIALFRYGLSSTTENNPITIYISVDYTSNETQWEEVMADIKSAVGQRGGWEDVQVHIEHNIGMHSTFPLLPLRGTSKNIKSREIKSKMRINGDYQQTANLGDDVGSAHYITRSDNVQSSPGLGTLGCFVEIKTTNNPDWTRYALTNYHVTRSAFKGFVLRAVGDESRTGKPKDPSDLLQTDEEGYWPAKSVSPCNFESPSRTKHSYTMWSIDDEIELLTEEQKWDEELIKSRGDKEAEKRIADCETAKEALEDEKERKLDFFKRGDQILGELYCASGFKRRARDNHRLDWALIKLHNSRQWSNRLPSKDVWAKQYHRAARPRRLHGTALKEQSKTILLPNQGNPFKFTWNVWKVGTATGPTTGEFHQLKADVCLTDDKHIWKDDKDLLAGCSSEYLFQPTDTDTDMNTIFAAPGDSGSVVFDDEGGVVGLLCRGQRPNGSTDRGFACVTPIEHVFQDIKDFSKGQITGIRIAVD</sequence>
<dbReference type="SUPFAM" id="SSF50494">
    <property type="entry name" value="Trypsin-like serine proteases"/>
    <property type="match status" value="1"/>
</dbReference>
<feature type="region of interest" description="Disordered" evidence="1">
    <location>
        <begin position="1"/>
        <end position="25"/>
    </location>
</feature>
<proteinExistence type="predicted"/>
<reference evidence="2" key="2">
    <citation type="submission" date="2020-05" db="EMBL/GenBank/DDBJ databases">
        <authorList>
            <person name="Kim H.-S."/>
            <person name="Proctor R.H."/>
            <person name="Brown D.W."/>
        </authorList>
    </citation>
    <scope>NUCLEOTIDE SEQUENCE</scope>
    <source>
        <strain evidence="2">NRRL 22465</strain>
    </source>
</reference>
<reference evidence="2" key="1">
    <citation type="journal article" date="2020" name="BMC Genomics">
        <title>Correction to: Identification and distribution of gene clusters required for synthesis of sphingolipid metabolism inhibitors in diverse species of the filamentous fungus Fusarium.</title>
        <authorList>
            <person name="Kim H.S."/>
            <person name="Lohmar J.M."/>
            <person name="Busman M."/>
            <person name="Brown D.W."/>
            <person name="Naumann T.A."/>
            <person name="Divon H.H."/>
            <person name="Lysoe E."/>
            <person name="Uhlig S."/>
            <person name="Proctor R.H."/>
        </authorList>
    </citation>
    <scope>NUCLEOTIDE SEQUENCE</scope>
    <source>
        <strain evidence="2">NRRL 22465</strain>
    </source>
</reference>
<dbReference type="InterPro" id="IPR009003">
    <property type="entry name" value="Peptidase_S1_PA"/>
</dbReference>
<evidence type="ECO:0000313" key="3">
    <source>
        <dbReference type="Proteomes" id="UP000635477"/>
    </source>
</evidence>
<comment type="caution">
    <text evidence="2">The sequence shown here is derived from an EMBL/GenBank/DDBJ whole genome shotgun (WGS) entry which is preliminary data.</text>
</comment>
<gene>
    <name evidence="2" type="ORF">FZEAL_3904</name>
</gene>
<evidence type="ECO:0000313" key="2">
    <source>
        <dbReference type="EMBL" id="KAF4980042.1"/>
    </source>
</evidence>
<keyword evidence="3" id="KW-1185">Reference proteome</keyword>